<evidence type="ECO:0000256" key="11">
    <source>
        <dbReference type="SAM" id="MobiDB-lite"/>
    </source>
</evidence>
<gene>
    <name evidence="14" type="ORF">DL89DRAFT_264583</name>
</gene>
<dbReference type="Proteomes" id="UP000193922">
    <property type="component" value="Unassembled WGS sequence"/>
</dbReference>
<accession>A0A1Y1WMP1</accession>
<keyword evidence="2 12" id="KW-0812">Transmembrane</keyword>
<feature type="transmembrane region" description="Helical" evidence="12">
    <location>
        <begin position="604"/>
        <end position="625"/>
    </location>
</feature>
<evidence type="ECO:0000256" key="6">
    <source>
        <dbReference type="ARBA" id="ARBA00023136"/>
    </source>
</evidence>
<dbReference type="InterPro" id="IPR045120">
    <property type="entry name" value="Suco/Slp1-like"/>
</dbReference>
<feature type="region of interest" description="Disordered" evidence="11">
    <location>
        <begin position="138"/>
        <end position="160"/>
    </location>
</feature>
<dbReference type="Pfam" id="PF07738">
    <property type="entry name" value="Sad1_UNC"/>
    <property type="match status" value="1"/>
</dbReference>
<dbReference type="PANTHER" id="PTHR12953">
    <property type="entry name" value="MEMBRANE PROTEIN CH1 RELATED"/>
    <property type="match status" value="1"/>
</dbReference>
<feature type="region of interest" description="Disordered" evidence="11">
    <location>
        <begin position="386"/>
        <end position="494"/>
    </location>
</feature>
<proteinExistence type="inferred from homology"/>
<dbReference type="EMBL" id="MCFD01000001">
    <property type="protein sequence ID" value="ORX74783.1"/>
    <property type="molecule type" value="Genomic_DNA"/>
</dbReference>
<evidence type="ECO:0000256" key="10">
    <source>
        <dbReference type="ARBA" id="ARBA00075366"/>
    </source>
</evidence>
<keyword evidence="6 12" id="KW-0472">Membrane</keyword>
<evidence type="ECO:0000256" key="2">
    <source>
        <dbReference type="ARBA" id="ARBA00022692"/>
    </source>
</evidence>
<evidence type="ECO:0000256" key="7">
    <source>
        <dbReference type="ARBA" id="ARBA00023180"/>
    </source>
</evidence>
<dbReference type="InterPro" id="IPR008979">
    <property type="entry name" value="Galactose-bd-like_sf"/>
</dbReference>
<keyword evidence="3" id="KW-0732">Signal</keyword>
<keyword evidence="5 12" id="KW-1133">Transmembrane helix</keyword>
<evidence type="ECO:0000256" key="1">
    <source>
        <dbReference type="ARBA" id="ARBA00004115"/>
    </source>
</evidence>
<evidence type="ECO:0000313" key="15">
    <source>
        <dbReference type="Proteomes" id="UP000193922"/>
    </source>
</evidence>
<reference evidence="14 15" key="1">
    <citation type="submission" date="2016-07" db="EMBL/GenBank/DDBJ databases">
        <title>Pervasive Adenine N6-methylation of Active Genes in Fungi.</title>
        <authorList>
            <consortium name="DOE Joint Genome Institute"/>
            <person name="Mondo S.J."/>
            <person name="Dannebaum R.O."/>
            <person name="Kuo R.C."/>
            <person name="Labutti K."/>
            <person name="Haridas S."/>
            <person name="Kuo A."/>
            <person name="Salamov A."/>
            <person name="Ahrendt S.R."/>
            <person name="Lipzen A."/>
            <person name="Sullivan W."/>
            <person name="Andreopoulos W.B."/>
            <person name="Clum A."/>
            <person name="Lindquist E."/>
            <person name="Daum C."/>
            <person name="Ramamoorthy G.K."/>
            <person name="Gryganskyi A."/>
            <person name="Culley D."/>
            <person name="Magnuson J.K."/>
            <person name="James T.Y."/>
            <person name="O'Malley M.A."/>
            <person name="Stajich J.E."/>
            <person name="Spatafora J.W."/>
            <person name="Visel A."/>
            <person name="Grigoriev I.V."/>
        </authorList>
    </citation>
    <scope>NUCLEOTIDE SEQUENCE [LARGE SCALE GENOMIC DNA]</scope>
    <source>
        <strain evidence="14 15">ATCC 12442</strain>
    </source>
</reference>
<dbReference type="FunFam" id="2.60.120.260:FF:000099">
    <property type="entry name" value="Uncharacterized protein, isoform C"/>
    <property type="match status" value="1"/>
</dbReference>
<comment type="subcellular location">
    <subcellularLocation>
        <location evidence="1">Endoplasmic reticulum membrane</location>
        <topology evidence="1">Single-pass type I membrane protein</topology>
    </subcellularLocation>
</comment>
<comment type="similarity">
    <text evidence="8">Belongs to the SLP1 family.</text>
</comment>
<dbReference type="GO" id="GO:0034975">
    <property type="term" value="P:protein folding in endoplasmic reticulum"/>
    <property type="evidence" value="ECO:0007669"/>
    <property type="project" value="TreeGrafter"/>
</dbReference>
<protein>
    <recommendedName>
        <fullName evidence="10">SUN-like protein 1</fullName>
    </recommendedName>
</protein>
<name>A0A1Y1WMP1_9FUNG</name>
<feature type="non-terminal residue" evidence="14">
    <location>
        <position position="1"/>
    </location>
</feature>
<sequence>DTTFLVANTTLISTEHKERPIASLAGYTGINALDTIPETGLLLRRTDGIESSETTEHVVAVSEQVPEHGHVHEHKHGHTHGHGYEHVPTQVVDNADDVEEGPAIVDTVEDSWESDMADNPPERPLNEPLPTTIVADDHEQTEDHSTTTTVGYSPTPVPPPSLRRDAKALKDRFNYASADCAAVVLKSNREARGLKAILNTKKDQYMLNTCAARDKFVIVELCDDILIDTLVLGNYEFFSSTFKDTMVYVSDRYPPKNNTWTLLGHFQARNSRDAQVFPVVDPKLWARYVKVEFRSHYGREFYCPVTVLKVYGATQMEQFRKEEEEEEFLETATLTVDAVATPAFDYPFRMPYRTEPLGVGALPATSAAKAYLKDIQELVDEYEANEDGEVDSTPTAVPIPKVPDLPWGQRENELTGADQDQGDDEGIDDEDEDEECDGVNVMCIYDSDDSDMPAAQETADRNLPPLGSGPAASVPVENNGIEKPYEQPAARGPPRQESIFKTIMRRLSRVERNITLTYHYLEEQHLVFNMILQQVEMSNLEHLQHAIRQLNHTTMKQMQSLTMLSEEVWRAILYDIETHQQKTQRLEYLAEEVLFEKRMNLMQLMLLLTIVALIALNKVATKLALIPETKKEK</sequence>
<dbReference type="GeneID" id="63802955"/>
<evidence type="ECO:0000256" key="8">
    <source>
        <dbReference type="ARBA" id="ARBA00061226"/>
    </source>
</evidence>
<dbReference type="STRING" id="61395.A0A1Y1WMP1"/>
<feature type="compositionally biased region" description="Acidic residues" evidence="11">
    <location>
        <begin position="420"/>
        <end position="437"/>
    </location>
</feature>
<feature type="domain" description="SUN" evidence="13">
    <location>
        <begin position="144"/>
        <end position="315"/>
    </location>
</feature>
<organism evidence="14 15">
    <name type="scientific">Linderina pennispora</name>
    <dbReference type="NCBI Taxonomy" id="61395"/>
    <lineage>
        <taxon>Eukaryota</taxon>
        <taxon>Fungi</taxon>
        <taxon>Fungi incertae sedis</taxon>
        <taxon>Zoopagomycota</taxon>
        <taxon>Kickxellomycotina</taxon>
        <taxon>Kickxellomycetes</taxon>
        <taxon>Kickxellales</taxon>
        <taxon>Kickxellaceae</taxon>
        <taxon>Linderina</taxon>
    </lineage>
</organism>
<evidence type="ECO:0000256" key="9">
    <source>
        <dbReference type="ARBA" id="ARBA00064635"/>
    </source>
</evidence>
<dbReference type="PANTHER" id="PTHR12953:SF0">
    <property type="entry name" value="SUN DOMAIN-CONTAINING OSSIFICATION FACTOR"/>
    <property type="match status" value="1"/>
</dbReference>
<dbReference type="GO" id="GO:0005789">
    <property type="term" value="C:endoplasmic reticulum membrane"/>
    <property type="evidence" value="ECO:0007669"/>
    <property type="project" value="UniProtKB-SubCell"/>
</dbReference>
<keyword evidence="7" id="KW-0325">Glycoprotein</keyword>
<comment type="caution">
    <text evidence="14">The sequence shown here is derived from an EMBL/GenBank/DDBJ whole genome shotgun (WGS) entry which is preliminary data.</text>
</comment>
<dbReference type="RefSeq" id="XP_040747994.1">
    <property type="nucleotide sequence ID" value="XM_040886307.1"/>
</dbReference>
<keyword evidence="4" id="KW-0256">Endoplasmic reticulum</keyword>
<evidence type="ECO:0000256" key="12">
    <source>
        <dbReference type="SAM" id="Phobius"/>
    </source>
</evidence>
<evidence type="ECO:0000256" key="3">
    <source>
        <dbReference type="ARBA" id="ARBA00022729"/>
    </source>
</evidence>
<dbReference type="OrthoDB" id="266334at2759"/>
<evidence type="ECO:0000259" key="13">
    <source>
        <dbReference type="PROSITE" id="PS51469"/>
    </source>
</evidence>
<dbReference type="PROSITE" id="PS51469">
    <property type="entry name" value="SUN"/>
    <property type="match status" value="1"/>
</dbReference>
<evidence type="ECO:0000313" key="14">
    <source>
        <dbReference type="EMBL" id="ORX74783.1"/>
    </source>
</evidence>
<dbReference type="Gene3D" id="2.60.120.260">
    <property type="entry name" value="Galactose-binding domain-like"/>
    <property type="match status" value="1"/>
</dbReference>
<dbReference type="InterPro" id="IPR012919">
    <property type="entry name" value="SUN_dom"/>
</dbReference>
<dbReference type="AlphaFoldDB" id="A0A1Y1WMP1"/>
<evidence type="ECO:0000256" key="4">
    <source>
        <dbReference type="ARBA" id="ARBA00022824"/>
    </source>
</evidence>
<evidence type="ECO:0000256" key="5">
    <source>
        <dbReference type="ARBA" id="ARBA00022989"/>
    </source>
</evidence>
<dbReference type="SUPFAM" id="SSF49785">
    <property type="entry name" value="Galactose-binding domain-like"/>
    <property type="match status" value="1"/>
</dbReference>
<comment type="subunit">
    <text evidence="9">Interacts with EMP65.</text>
</comment>
<keyword evidence="15" id="KW-1185">Reference proteome</keyword>